<feature type="region of interest" description="Disordered" evidence="1">
    <location>
        <begin position="1"/>
        <end position="29"/>
    </location>
</feature>
<evidence type="ECO:0000313" key="2">
    <source>
        <dbReference type="EMBL" id="KAG2211449.1"/>
    </source>
</evidence>
<evidence type="ECO:0000256" key="1">
    <source>
        <dbReference type="SAM" id="MobiDB-lite"/>
    </source>
</evidence>
<keyword evidence="3" id="KW-1185">Reference proteome</keyword>
<reference evidence="2 3" key="1">
    <citation type="submission" date="2020-12" db="EMBL/GenBank/DDBJ databases">
        <title>Metabolic potential, ecology and presence of endohyphal bacteria is reflected in genomic diversity of Mucoromycotina.</title>
        <authorList>
            <person name="Muszewska A."/>
            <person name="Okrasinska A."/>
            <person name="Steczkiewicz K."/>
            <person name="Drgas O."/>
            <person name="Orlowska M."/>
            <person name="Perlinska-Lenart U."/>
            <person name="Aleksandrzak-Piekarczyk T."/>
            <person name="Szatraj K."/>
            <person name="Zielenkiewicz U."/>
            <person name="Pilsyk S."/>
            <person name="Malc E."/>
            <person name="Mieczkowski P."/>
            <person name="Kruszewska J.S."/>
            <person name="Biernat P."/>
            <person name="Pawlowska J."/>
        </authorList>
    </citation>
    <scope>NUCLEOTIDE SEQUENCE [LARGE SCALE GENOMIC DNA]</scope>
    <source>
        <strain evidence="2 3">CBS 142.35</strain>
    </source>
</reference>
<sequence>MPRGRPSATQIPDEDSIPYHDDNESEHEGELDLLDNFAPVASNGNIRWNEVAISNLLDAFWDNYHCVMDSNDEQQRKGVYNDILE</sequence>
<dbReference type="EMBL" id="JAEPRB010000817">
    <property type="protein sequence ID" value="KAG2211449.1"/>
    <property type="molecule type" value="Genomic_DNA"/>
</dbReference>
<comment type="caution">
    <text evidence="2">The sequence shown here is derived from an EMBL/GenBank/DDBJ whole genome shotgun (WGS) entry which is preliminary data.</text>
</comment>
<protein>
    <submittedName>
        <fullName evidence="2">Uncharacterized protein</fullName>
    </submittedName>
</protein>
<organism evidence="2 3">
    <name type="scientific">Circinella minor</name>
    <dbReference type="NCBI Taxonomy" id="1195481"/>
    <lineage>
        <taxon>Eukaryota</taxon>
        <taxon>Fungi</taxon>
        <taxon>Fungi incertae sedis</taxon>
        <taxon>Mucoromycota</taxon>
        <taxon>Mucoromycotina</taxon>
        <taxon>Mucoromycetes</taxon>
        <taxon>Mucorales</taxon>
        <taxon>Lichtheimiaceae</taxon>
        <taxon>Circinella</taxon>
    </lineage>
</organism>
<accession>A0A8H7VEE3</accession>
<dbReference type="AlphaFoldDB" id="A0A8H7VEE3"/>
<feature type="compositionally biased region" description="Basic and acidic residues" evidence="1">
    <location>
        <begin position="17"/>
        <end position="29"/>
    </location>
</feature>
<evidence type="ECO:0000313" key="3">
    <source>
        <dbReference type="Proteomes" id="UP000646827"/>
    </source>
</evidence>
<proteinExistence type="predicted"/>
<dbReference type="Proteomes" id="UP000646827">
    <property type="component" value="Unassembled WGS sequence"/>
</dbReference>
<gene>
    <name evidence="2" type="ORF">INT45_007038</name>
</gene>
<name>A0A8H7VEE3_9FUNG</name>